<dbReference type="Proteomes" id="UP000504637">
    <property type="component" value="Unplaced"/>
</dbReference>
<evidence type="ECO:0000256" key="4">
    <source>
        <dbReference type="ARBA" id="ARBA00023136"/>
    </source>
</evidence>
<sequence>MFCLRTWIPLLVFLTNASPIYVALFLTGNYILQRPCIYCSLLLSILVFSLFDFHADWFEPRWSGSPIAITETATSFLSGNATFTEAIVETASLAVAAINGTGGSLASVAIEEMKRKMATGGGTSLLAAASNSSSGFEWIRASLERRQFRIPCVEVIVRI</sequence>
<keyword evidence="6" id="KW-1185">Reference proteome</keyword>
<dbReference type="PANTHER" id="PTHR13259:SF1">
    <property type="entry name" value="BLADDER CANCER-ASSOCIATED PROTEIN"/>
    <property type="match status" value="1"/>
</dbReference>
<reference evidence="7" key="1">
    <citation type="submission" date="2020-01" db="EMBL/GenBank/DDBJ databases">
        <authorList>
            <consortium name="DOE Joint Genome Institute"/>
            <person name="Haridas S."/>
            <person name="Albert R."/>
            <person name="Binder M."/>
            <person name="Bloem J."/>
            <person name="Labutti K."/>
            <person name="Salamov A."/>
            <person name="Andreopoulos B."/>
            <person name="Baker S.E."/>
            <person name="Barry K."/>
            <person name="Bills G."/>
            <person name="Bluhm B.H."/>
            <person name="Cannon C."/>
            <person name="Castanera R."/>
            <person name="Culley D.E."/>
            <person name="Daum C."/>
            <person name="Ezra D."/>
            <person name="Gonzalez J.B."/>
            <person name="Henrissat B."/>
            <person name="Kuo A."/>
            <person name="Liang C."/>
            <person name="Lipzen A."/>
            <person name="Lutzoni F."/>
            <person name="Magnuson J."/>
            <person name="Mondo S."/>
            <person name="Nolan M."/>
            <person name="Ohm R."/>
            <person name="Pangilinan J."/>
            <person name="Park H.-J."/>
            <person name="Ramirez L."/>
            <person name="Alfaro M."/>
            <person name="Sun H."/>
            <person name="Tritt A."/>
            <person name="Yoshinaga Y."/>
            <person name="Zwiers L.-H."/>
            <person name="Turgeon B.G."/>
            <person name="Goodwin S.B."/>
            <person name="Spatafora J.W."/>
            <person name="Crous P.W."/>
            <person name="Grigoriev I.V."/>
        </authorList>
    </citation>
    <scope>NUCLEOTIDE SEQUENCE</scope>
    <source>
        <strain evidence="7">CBS 342.82</strain>
    </source>
</reference>
<name>A0A6J3MH37_9PEZI</name>
<reference evidence="7" key="2">
    <citation type="submission" date="2020-04" db="EMBL/GenBank/DDBJ databases">
        <authorList>
            <consortium name="NCBI Genome Project"/>
        </authorList>
    </citation>
    <scope>NUCLEOTIDE SEQUENCE</scope>
    <source>
        <strain evidence="7">CBS 342.82</strain>
    </source>
</reference>
<dbReference type="OrthoDB" id="5563033at2759"/>
<evidence type="ECO:0000256" key="3">
    <source>
        <dbReference type="ARBA" id="ARBA00022989"/>
    </source>
</evidence>
<keyword evidence="2 5" id="KW-0812">Transmembrane</keyword>
<protein>
    <submittedName>
        <fullName evidence="7">Uncharacterized protein</fullName>
    </submittedName>
</protein>
<reference evidence="7" key="3">
    <citation type="submission" date="2025-08" db="UniProtKB">
        <authorList>
            <consortium name="RefSeq"/>
        </authorList>
    </citation>
    <scope>IDENTIFICATION</scope>
    <source>
        <strain evidence="7">CBS 342.82</strain>
    </source>
</reference>
<dbReference type="Pfam" id="PF06726">
    <property type="entry name" value="BC10"/>
    <property type="match status" value="1"/>
</dbReference>
<dbReference type="GeneID" id="54356700"/>
<proteinExistence type="predicted"/>
<organism evidence="7">
    <name type="scientific">Dissoconium aciculare CBS 342.82</name>
    <dbReference type="NCBI Taxonomy" id="1314786"/>
    <lineage>
        <taxon>Eukaryota</taxon>
        <taxon>Fungi</taxon>
        <taxon>Dikarya</taxon>
        <taxon>Ascomycota</taxon>
        <taxon>Pezizomycotina</taxon>
        <taxon>Dothideomycetes</taxon>
        <taxon>Dothideomycetidae</taxon>
        <taxon>Mycosphaerellales</taxon>
        <taxon>Dissoconiaceae</taxon>
        <taxon>Dissoconium</taxon>
    </lineage>
</organism>
<dbReference type="PANTHER" id="PTHR13259">
    <property type="entry name" value="BLADDER CANCER 10 KD PROTEIN HOMOLOG"/>
    <property type="match status" value="1"/>
</dbReference>
<feature type="transmembrane region" description="Helical" evidence="5">
    <location>
        <begin position="32"/>
        <end position="51"/>
    </location>
</feature>
<comment type="subcellular location">
    <subcellularLocation>
        <location evidence="1">Membrane</location>
    </subcellularLocation>
</comment>
<dbReference type="RefSeq" id="XP_033464291.1">
    <property type="nucleotide sequence ID" value="XM_033598901.1"/>
</dbReference>
<dbReference type="SMART" id="SM01396">
    <property type="entry name" value="BC10"/>
    <property type="match status" value="1"/>
</dbReference>
<evidence type="ECO:0000313" key="7">
    <source>
        <dbReference type="RefSeq" id="XP_033464291.1"/>
    </source>
</evidence>
<evidence type="ECO:0000256" key="2">
    <source>
        <dbReference type="ARBA" id="ARBA00022692"/>
    </source>
</evidence>
<feature type="transmembrane region" description="Helical" evidence="5">
    <location>
        <begin position="7"/>
        <end position="26"/>
    </location>
</feature>
<keyword evidence="4 5" id="KW-0472">Membrane</keyword>
<dbReference type="GO" id="GO:0016020">
    <property type="term" value="C:membrane"/>
    <property type="evidence" value="ECO:0007669"/>
    <property type="project" value="UniProtKB-SubCell"/>
</dbReference>
<gene>
    <name evidence="7" type="ORF">K489DRAFT_11196</name>
</gene>
<dbReference type="InterPro" id="IPR009598">
    <property type="entry name" value="BCALP"/>
</dbReference>
<dbReference type="AlphaFoldDB" id="A0A6J3MH37"/>
<evidence type="ECO:0000256" key="1">
    <source>
        <dbReference type="ARBA" id="ARBA00004370"/>
    </source>
</evidence>
<evidence type="ECO:0000256" key="5">
    <source>
        <dbReference type="SAM" id="Phobius"/>
    </source>
</evidence>
<keyword evidence="3 5" id="KW-1133">Transmembrane helix</keyword>
<evidence type="ECO:0000313" key="6">
    <source>
        <dbReference type="Proteomes" id="UP000504637"/>
    </source>
</evidence>
<accession>A0A6J3MH37</accession>